<comment type="caution">
    <text evidence="4">The sequence shown here is derived from an EMBL/GenBank/DDBJ whole genome shotgun (WGS) entry which is preliminary data.</text>
</comment>
<protein>
    <submittedName>
        <fullName evidence="4">Gfo/Idh/MocA family oxidoreductase</fullName>
    </submittedName>
</protein>
<gene>
    <name evidence="4" type="ORF">PV666_49220</name>
</gene>
<dbReference type="Pfam" id="PF22725">
    <property type="entry name" value="GFO_IDH_MocA_C3"/>
    <property type="match status" value="1"/>
</dbReference>
<feature type="domain" description="Gfo/Idh/MocA-like oxidoreductase N-terminal" evidence="2">
    <location>
        <begin position="2"/>
        <end position="94"/>
    </location>
</feature>
<dbReference type="PANTHER" id="PTHR43818">
    <property type="entry name" value="BCDNA.GH03377"/>
    <property type="match status" value="1"/>
</dbReference>
<keyword evidence="1" id="KW-0560">Oxidoreductase</keyword>
<evidence type="ECO:0000313" key="4">
    <source>
        <dbReference type="EMBL" id="MDX3025791.1"/>
    </source>
</evidence>
<dbReference type="EMBL" id="JARAWP010000055">
    <property type="protein sequence ID" value="MDX3025791.1"/>
    <property type="molecule type" value="Genomic_DNA"/>
</dbReference>
<reference evidence="4 5" key="1">
    <citation type="journal article" date="2023" name="Microb. Genom.">
        <title>Mesoterricola silvestris gen. nov., sp. nov., Mesoterricola sediminis sp. nov., Geothrix oryzae sp. nov., Geothrix edaphica sp. nov., Geothrix rubra sp. nov., and Geothrix limicola sp. nov., six novel members of Acidobacteriota isolated from soils.</title>
        <authorList>
            <person name="Weisberg A.J."/>
            <person name="Pearce E."/>
            <person name="Kramer C.G."/>
            <person name="Chang J.H."/>
            <person name="Clarke C.R."/>
        </authorList>
    </citation>
    <scope>NUCLEOTIDE SEQUENCE [LARGE SCALE GENOMIC DNA]</scope>
    <source>
        <strain evidence="4 5">NB05-1H</strain>
    </source>
</reference>
<keyword evidence="5" id="KW-1185">Reference proteome</keyword>
<dbReference type="SUPFAM" id="SSF51735">
    <property type="entry name" value="NAD(P)-binding Rossmann-fold domains"/>
    <property type="match status" value="1"/>
</dbReference>
<organism evidence="4 5">
    <name type="scientific">Streptomyces acidiscabies</name>
    <dbReference type="NCBI Taxonomy" id="42234"/>
    <lineage>
        <taxon>Bacteria</taxon>
        <taxon>Bacillati</taxon>
        <taxon>Actinomycetota</taxon>
        <taxon>Actinomycetes</taxon>
        <taxon>Kitasatosporales</taxon>
        <taxon>Streptomycetaceae</taxon>
        <taxon>Streptomyces</taxon>
    </lineage>
</organism>
<evidence type="ECO:0000259" key="3">
    <source>
        <dbReference type="Pfam" id="PF22725"/>
    </source>
</evidence>
<dbReference type="InterPro" id="IPR055170">
    <property type="entry name" value="GFO_IDH_MocA-like_dom"/>
</dbReference>
<evidence type="ECO:0000259" key="2">
    <source>
        <dbReference type="Pfam" id="PF01408"/>
    </source>
</evidence>
<dbReference type="Gene3D" id="3.40.50.720">
    <property type="entry name" value="NAD(P)-binding Rossmann-like Domain"/>
    <property type="match status" value="1"/>
</dbReference>
<dbReference type="SUPFAM" id="SSF55347">
    <property type="entry name" value="Glyceraldehyde-3-phosphate dehydrogenase-like, C-terminal domain"/>
    <property type="match status" value="1"/>
</dbReference>
<sequence length="348" mass="38126">MNGAIIGYGTIATGHAIGYRTTKGIDVTAVVDPTPARADAARSAGLRAYATYEEMTDHENPDFIDICTPPDSHAGYIERGLRDGLHVLCEKPALMPDEGRYDHLLDQIAASDKVFYPCHNYKFAPILTEMERIVRSPGFGDVLGARFRTLRQGHAVGVPEWNPHWRRDPLIAGGGILRDHGPHSVYLATHLTARTPLAVSCLTGSMRHDGHTGTEDTAKLIIRCDGDVRIELDVTWSAGYRNSYYSIIGSGGWVTVENDDVQYSLGGRPHRAAFPSNFDDPRHSDWFAAMFADFLTTTRHPQRAAPLLAESLTTSLVIDTAYASAADNGRWADLDLTPARDLLTGAVR</sequence>
<evidence type="ECO:0000313" key="5">
    <source>
        <dbReference type="Proteomes" id="UP001272987"/>
    </source>
</evidence>
<feature type="domain" description="GFO/IDH/MocA-like oxidoreductase" evidence="3">
    <location>
        <begin position="129"/>
        <end position="254"/>
    </location>
</feature>
<dbReference type="Pfam" id="PF01408">
    <property type="entry name" value="GFO_IDH_MocA"/>
    <property type="match status" value="1"/>
</dbReference>
<dbReference type="InterPro" id="IPR036291">
    <property type="entry name" value="NAD(P)-bd_dom_sf"/>
</dbReference>
<accession>A0ABU4MD40</accession>
<dbReference type="InterPro" id="IPR000683">
    <property type="entry name" value="Gfo/Idh/MocA-like_OxRdtase_N"/>
</dbReference>
<dbReference type="InterPro" id="IPR050463">
    <property type="entry name" value="Gfo/Idh/MocA_oxidrdct_glycsds"/>
</dbReference>
<dbReference type="RefSeq" id="WP_319167712.1">
    <property type="nucleotide sequence ID" value="NZ_JARAWP010000055.1"/>
</dbReference>
<proteinExistence type="predicted"/>
<dbReference type="Proteomes" id="UP001272987">
    <property type="component" value="Unassembled WGS sequence"/>
</dbReference>
<name>A0ABU4MD40_9ACTN</name>
<evidence type="ECO:0000256" key="1">
    <source>
        <dbReference type="ARBA" id="ARBA00023002"/>
    </source>
</evidence>
<dbReference type="Gene3D" id="3.30.360.10">
    <property type="entry name" value="Dihydrodipicolinate Reductase, domain 2"/>
    <property type="match status" value="1"/>
</dbReference>
<dbReference type="PANTHER" id="PTHR43818:SF11">
    <property type="entry name" value="BCDNA.GH03377"/>
    <property type="match status" value="1"/>
</dbReference>